<evidence type="ECO:0000313" key="2">
    <source>
        <dbReference type="EMBL" id="PWA92487.1"/>
    </source>
</evidence>
<dbReference type="OrthoDB" id="3231at2759"/>
<proteinExistence type="predicted"/>
<protein>
    <submittedName>
        <fullName evidence="2">Plastid lipoate synthase 1</fullName>
    </submittedName>
</protein>
<accession>A0A2U1Q3C7</accession>
<evidence type="ECO:0000256" key="1">
    <source>
        <dbReference type="ARBA" id="ARBA00022485"/>
    </source>
</evidence>
<dbReference type="AlphaFoldDB" id="A0A2U1Q3C7"/>
<dbReference type="SUPFAM" id="SSF102114">
    <property type="entry name" value="Radical SAM enzymes"/>
    <property type="match status" value="1"/>
</dbReference>
<keyword evidence="1" id="KW-0408">Iron</keyword>
<organism evidence="2 3">
    <name type="scientific">Artemisia annua</name>
    <name type="common">Sweet wormwood</name>
    <dbReference type="NCBI Taxonomy" id="35608"/>
    <lineage>
        <taxon>Eukaryota</taxon>
        <taxon>Viridiplantae</taxon>
        <taxon>Streptophyta</taxon>
        <taxon>Embryophyta</taxon>
        <taxon>Tracheophyta</taxon>
        <taxon>Spermatophyta</taxon>
        <taxon>Magnoliopsida</taxon>
        <taxon>eudicotyledons</taxon>
        <taxon>Gunneridae</taxon>
        <taxon>Pentapetalae</taxon>
        <taxon>asterids</taxon>
        <taxon>campanulids</taxon>
        <taxon>Asterales</taxon>
        <taxon>Asteraceae</taxon>
        <taxon>Asteroideae</taxon>
        <taxon>Anthemideae</taxon>
        <taxon>Artemisiinae</taxon>
        <taxon>Artemisia</taxon>
    </lineage>
</organism>
<dbReference type="InterPro" id="IPR003698">
    <property type="entry name" value="Lipoyl_synth"/>
</dbReference>
<evidence type="ECO:0000313" key="3">
    <source>
        <dbReference type="Proteomes" id="UP000245207"/>
    </source>
</evidence>
<sequence length="133" mass="14875">MGWELRLDVPTPPNENVLSLSCSVHYIVLISVDHDDLPDGGSGHFAETVKAMKKSKPEIMAECLTYDFQGDLEVVSMLAKSGLDIFAHNIETVKASREIGNQRDYTVLTSKLTEDNMQLTSMHCKPTRYVMDL</sequence>
<dbReference type="GO" id="GO:0005739">
    <property type="term" value="C:mitochondrion"/>
    <property type="evidence" value="ECO:0007669"/>
    <property type="project" value="TreeGrafter"/>
</dbReference>
<dbReference type="GO" id="GO:0016992">
    <property type="term" value="F:lipoate synthase activity"/>
    <property type="evidence" value="ECO:0007669"/>
    <property type="project" value="InterPro"/>
</dbReference>
<dbReference type="STRING" id="35608.A0A2U1Q3C7"/>
<gene>
    <name evidence="2" type="ORF">CTI12_AA058770</name>
</gene>
<dbReference type="Proteomes" id="UP000245207">
    <property type="component" value="Unassembled WGS sequence"/>
</dbReference>
<dbReference type="InterPro" id="IPR058240">
    <property type="entry name" value="rSAM_sf"/>
</dbReference>
<keyword evidence="1" id="KW-0479">Metal-binding</keyword>
<name>A0A2U1Q3C7_ARTAN</name>
<reference evidence="2 3" key="1">
    <citation type="journal article" date="2018" name="Mol. Plant">
        <title>The genome of Artemisia annua provides insight into the evolution of Asteraceae family and artemisinin biosynthesis.</title>
        <authorList>
            <person name="Shen Q."/>
            <person name="Zhang L."/>
            <person name="Liao Z."/>
            <person name="Wang S."/>
            <person name="Yan T."/>
            <person name="Shi P."/>
            <person name="Liu M."/>
            <person name="Fu X."/>
            <person name="Pan Q."/>
            <person name="Wang Y."/>
            <person name="Lv Z."/>
            <person name="Lu X."/>
            <person name="Zhang F."/>
            <person name="Jiang W."/>
            <person name="Ma Y."/>
            <person name="Chen M."/>
            <person name="Hao X."/>
            <person name="Li L."/>
            <person name="Tang Y."/>
            <person name="Lv G."/>
            <person name="Zhou Y."/>
            <person name="Sun X."/>
            <person name="Brodelius P.E."/>
            <person name="Rose J.K.C."/>
            <person name="Tang K."/>
        </authorList>
    </citation>
    <scope>NUCLEOTIDE SEQUENCE [LARGE SCALE GENOMIC DNA]</scope>
    <source>
        <strain evidence="3">cv. Huhao1</strain>
        <tissue evidence="2">Leaf</tissue>
    </source>
</reference>
<dbReference type="EMBL" id="PKPP01000461">
    <property type="protein sequence ID" value="PWA92487.1"/>
    <property type="molecule type" value="Genomic_DNA"/>
</dbReference>
<keyword evidence="1" id="KW-0411">Iron-sulfur</keyword>
<keyword evidence="3" id="KW-1185">Reference proteome</keyword>
<comment type="caution">
    <text evidence="2">The sequence shown here is derived from an EMBL/GenBank/DDBJ whole genome shotgun (WGS) entry which is preliminary data.</text>
</comment>
<dbReference type="GO" id="GO:0051539">
    <property type="term" value="F:4 iron, 4 sulfur cluster binding"/>
    <property type="evidence" value="ECO:0007669"/>
    <property type="project" value="UniProtKB-KW"/>
</dbReference>
<dbReference type="PANTHER" id="PTHR10949:SF38">
    <property type="entry name" value="LIPOYL SYNTHASE, CHLOROPLASTIC"/>
    <property type="match status" value="1"/>
</dbReference>
<keyword evidence="1" id="KW-0004">4Fe-4S</keyword>
<dbReference type="PANTHER" id="PTHR10949">
    <property type="entry name" value="LIPOYL SYNTHASE"/>
    <property type="match status" value="1"/>
</dbReference>